<accession>A0ABD6C9Q0</accession>
<dbReference type="Proteomes" id="UP001597119">
    <property type="component" value="Unassembled WGS sequence"/>
</dbReference>
<proteinExistence type="predicted"/>
<dbReference type="AlphaFoldDB" id="A0ABD6C9Q0"/>
<comment type="caution">
    <text evidence="1">The sequence shown here is derived from an EMBL/GenBank/DDBJ whole genome shotgun (WGS) entry which is preliminary data.</text>
</comment>
<gene>
    <name evidence="1" type="ORF">ACFR9U_06740</name>
</gene>
<evidence type="ECO:0000313" key="1">
    <source>
        <dbReference type="EMBL" id="MFD1586674.1"/>
    </source>
</evidence>
<feature type="non-terminal residue" evidence="1">
    <location>
        <position position="1"/>
    </location>
</feature>
<sequence>PPDFAQGGGPDGDKLDDALDDAPDVLQQVQNA</sequence>
<reference evidence="1 2" key="1">
    <citation type="journal article" date="2019" name="Int. J. Syst. Evol. Microbiol.">
        <title>The Global Catalogue of Microorganisms (GCM) 10K type strain sequencing project: providing services to taxonomists for standard genome sequencing and annotation.</title>
        <authorList>
            <consortium name="The Broad Institute Genomics Platform"/>
            <consortium name="The Broad Institute Genome Sequencing Center for Infectious Disease"/>
            <person name="Wu L."/>
            <person name="Ma J."/>
        </authorList>
    </citation>
    <scope>NUCLEOTIDE SEQUENCE [LARGE SCALE GENOMIC DNA]</scope>
    <source>
        <strain evidence="1 2">CGMCC 1.12125</strain>
    </source>
</reference>
<dbReference type="Gene3D" id="3.10.310.40">
    <property type="match status" value="1"/>
</dbReference>
<keyword evidence="2" id="KW-1185">Reference proteome</keyword>
<name>A0ABD6C9Q0_9EURY</name>
<organism evidence="1 2">
    <name type="scientific">Halorientalis brevis</name>
    <dbReference type="NCBI Taxonomy" id="1126241"/>
    <lineage>
        <taxon>Archaea</taxon>
        <taxon>Methanobacteriati</taxon>
        <taxon>Methanobacteriota</taxon>
        <taxon>Stenosarchaea group</taxon>
        <taxon>Halobacteria</taxon>
        <taxon>Halobacteriales</taxon>
        <taxon>Haloarculaceae</taxon>
        <taxon>Halorientalis</taxon>
    </lineage>
</organism>
<dbReference type="EMBL" id="JBHUDJ010000002">
    <property type="protein sequence ID" value="MFD1586674.1"/>
    <property type="molecule type" value="Genomic_DNA"/>
</dbReference>
<dbReference type="RefSeq" id="WP_379814041.1">
    <property type="nucleotide sequence ID" value="NZ_JBHUDJ010000002.1"/>
</dbReference>
<protein>
    <submittedName>
        <fullName evidence="1">Uncharacterized protein</fullName>
    </submittedName>
</protein>
<evidence type="ECO:0000313" key="2">
    <source>
        <dbReference type="Proteomes" id="UP001597119"/>
    </source>
</evidence>